<evidence type="ECO:0000259" key="19">
    <source>
        <dbReference type="PROSITE" id="PS52004"/>
    </source>
</evidence>
<comment type="similarity">
    <text evidence="2 18">Belongs to the thiolase-like superfamily. Beta-ketoacyl-ACP synthases family.</text>
</comment>
<keyword evidence="9" id="KW-0276">Fatty acid metabolism</keyword>
<dbReference type="GO" id="GO:0009507">
    <property type="term" value="C:chloroplast"/>
    <property type="evidence" value="ECO:0007669"/>
    <property type="project" value="UniProtKB-SubCell"/>
</dbReference>
<evidence type="ECO:0000256" key="8">
    <source>
        <dbReference type="ARBA" id="ARBA00022679"/>
    </source>
</evidence>
<dbReference type="CDD" id="cd00834">
    <property type="entry name" value="KAS_I_II"/>
    <property type="match status" value="1"/>
</dbReference>
<dbReference type="InterPro" id="IPR014031">
    <property type="entry name" value="Ketoacyl_synth_C"/>
</dbReference>
<name>A0AAE0BKA1_9CHLO</name>
<evidence type="ECO:0000256" key="1">
    <source>
        <dbReference type="ARBA" id="ARBA00004229"/>
    </source>
</evidence>
<evidence type="ECO:0000256" key="7">
    <source>
        <dbReference type="ARBA" id="ARBA00022640"/>
    </source>
</evidence>
<dbReference type="InterPro" id="IPR016039">
    <property type="entry name" value="Thiolase-like"/>
</dbReference>
<keyword evidence="8 18" id="KW-0808">Transferase</keyword>
<dbReference type="SMART" id="SM00825">
    <property type="entry name" value="PKS_KS"/>
    <property type="match status" value="1"/>
</dbReference>
<evidence type="ECO:0000256" key="13">
    <source>
        <dbReference type="ARBA" id="ARBA00023315"/>
    </source>
</evidence>
<evidence type="ECO:0000256" key="17">
    <source>
        <dbReference type="ARBA" id="ARBA00074204"/>
    </source>
</evidence>
<comment type="subunit">
    <text evidence="3">Homodimer.</text>
</comment>
<comment type="caution">
    <text evidence="20">The sequence shown here is derived from an EMBL/GenBank/DDBJ whole genome shotgun (WGS) entry which is preliminary data.</text>
</comment>
<dbReference type="GO" id="GO:0004315">
    <property type="term" value="F:3-oxoacyl-[acyl-carrier-protein] synthase activity"/>
    <property type="evidence" value="ECO:0007669"/>
    <property type="project" value="UniProtKB-EC"/>
</dbReference>
<evidence type="ECO:0000313" key="20">
    <source>
        <dbReference type="EMBL" id="KAK3237410.1"/>
    </source>
</evidence>
<evidence type="ECO:0000256" key="10">
    <source>
        <dbReference type="ARBA" id="ARBA00022946"/>
    </source>
</evidence>
<keyword evidence="5" id="KW-0444">Lipid biosynthesis</keyword>
<keyword evidence="6" id="KW-0150">Chloroplast</keyword>
<reference evidence="20 21" key="1">
    <citation type="journal article" date="2015" name="Genome Biol. Evol.">
        <title>Comparative Genomics of a Bacterivorous Green Alga Reveals Evolutionary Causalities and Consequences of Phago-Mixotrophic Mode of Nutrition.</title>
        <authorList>
            <person name="Burns J.A."/>
            <person name="Paasch A."/>
            <person name="Narechania A."/>
            <person name="Kim E."/>
        </authorList>
    </citation>
    <scope>NUCLEOTIDE SEQUENCE [LARGE SCALE GENOMIC DNA]</scope>
    <source>
        <strain evidence="20 21">PLY_AMNH</strain>
    </source>
</reference>
<dbReference type="InterPro" id="IPR018201">
    <property type="entry name" value="Ketoacyl_synth_AS"/>
</dbReference>
<dbReference type="Gene3D" id="3.40.47.10">
    <property type="match status" value="1"/>
</dbReference>
<dbReference type="InterPro" id="IPR017568">
    <property type="entry name" value="3-oxoacyl-ACP_synth-2"/>
</dbReference>
<dbReference type="PROSITE" id="PS00606">
    <property type="entry name" value="KS3_1"/>
    <property type="match status" value="1"/>
</dbReference>
<evidence type="ECO:0000256" key="11">
    <source>
        <dbReference type="ARBA" id="ARBA00023098"/>
    </source>
</evidence>
<dbReference type="InterPro" id="IPR000794">
    <property type="entry name" value="Beta-ketoacyl_synthase"/>
</dbReference>
<keyword evidence="7" id="KW-0934">Plastid</keyword>
<feature type="domain" description="Ketosynthase family 3 (KS3)" evidence="19">
    <location>
        <begin position="80"/>
        <end position="494"/>
    </location>
</feature>
<evidence type="ECO:0000256" key="5">
    <source>
        <dbReference type="ARBA" id="ARBA00022516"/>
    </source>
</evidence>
<comment type="catalytic activity">
    <reaction evidence="15">
        <text>a fatty acyl-[ACP] + malonyl-[ACP] + H(+) = a 3-oxoacyl-[ACP] + holo-[ACP] + CO2</text>
        <dbReference type="Rhea" id="RHEA:22836"/>
        <dbReference type="Rhea" id="RHEA-COMP:9623"/>
        <dbReference type="Rhea" id="RHEA-COMP:9685"/>
        <dbReference type="Rhea" id="RHEA-COMP:9916"/>
        <dbReference type="Rhea" id="RHEA-COMP:14125"/>
        <dbReference type="ChEBI" id="CHEBI:15378"/>
        <dbReference type="ChEBI" id="CHEBI:16526"/>
        <dbReference type="ChEBI" id="CHEBI:64479"/>
        <dbReference type="ChEBI" id="CHEBI:78449"/>
        <dbReference type="ChEBI" id="CHEBI:78776"/>
        <dbReference type="ChEBI" id="CHEBI:138651"/>
        <dbReference type="EC" id="2.3.1.41"/>
    </reaction>
</comment>
<dbReference type="Pfam" id="PF02801">
    <property type="entry name" value="Ketoacyl-synt_C"/>
    <property type="match status" value="1"/>
</dbReference>
<gene>
    <name evidence="20" type="ORF">CYMTET_52520</name>
</gene>
<accession>A0AAE0BKA1</accession>
<protein>
    <recommendedName>
        <fullName evidence="17">3-oxoacyl-[acyl-carrier-protein] synthase I, chloroplastic</fullName>
        <ecNumber evidence="4">2.3.1.41</ecNumber>
    </recommendedName>
    <alternativeName>
        <fullName evidence="14">Beta-ketoacyl-ACP synthase I</fullName>
    </alternativeName>
</protein>
<evidence type="ECO:0000256" key="15">
    <source>
        <dbReference type="ARBA" id="ARBA00049541"/>
    </source>
</evidence>
<sequence>MNFKTETTTFKQTACSTTCANRCKTLTTIHSAVPSSVSSSFFGRKPLRLTFKSNRPQGTQRSRCLKVKTEASGDAGKNDRRRVVVTGMGVVSCFGNDVDTFYDSLLAGKSGVKEIETFDTSELTTKFGGVIENFDHEGFIVPKMARRLDAYIKYILVSAKKALESAGLGEGNREGLDLFRCGALLGSAFGGFDIFATSVEVLENSGPRKMNPFCIPFAITNMGSALLAMDVDFRGPNYAPSSACATGNHCIIQAMNHIRNGEADVMLAGSSDAALLPIGIAGFSAAKALSKRNDDPAAASRPWDKNRDGFVMGEGAGVIVLEELEHARARGAPILAEVLGGAFTCDAHHMTEPNPTGEGVTMCIGKALQNARVTSDEVDYVNAHATSTPAGDLAEYRAICNALAKEDGSSSFKMNATKSMTGHLLGAAAAVEAITVIKAMNTGWVHPNLNLEDPEDEVDVSKLVGPEKEQLDVRVGISNSFGFGGHNSCLVLGKFSD</sequence>
<dbReference type="PANTHER" id="PTHR11712">
    <property type="entry name" value="POLYKETIDE SYNTHASE-RELATED"/>
    <property type="match status" value="1"/>
</dbReference>
<keyword evidence="10" id="KW-0809">Transit peptide</keyword>
<dbReference type="PANTHER" id="PTHR11712:SF332">
    <property type="entry name" value="3-OXOACYL-[ACYL-CARRIER-PROTEIN] SYNTHASE II, CHLOROPLASTIC"/>
    <property type="match status" value="1"/>
</dbReference>
<comment type="subcellular location">
    <subcellularLocation>
        <location evidence="1">Plastid</location>
        <location evidence="1">Chloroplast</location>
    </subcellularLocation>
</comment>
<dbReference type="InterPro" id="IPR014030">
    <property type="entry name" value="Ketoacyl_synth_N"/>
</dbReference>
<dbReference type="AlphaFoldDB" id="A0AAE0BKA1"/>
<evidence type="ECO:0000256" key="14">
    <source>
        <dbReference type="ARBA" id="ARBA00042143"/>
    </source>
</evidence>
<dbReference type="PROSITE" id="PS52004">
    <property type="entry name" value="KS3_2"/>
    <property type="match status" value="1"/>
</dbReference>
<dbReference type="FunFam" id="3.40.47.10:FF:000027">
    <property type="entry name" value="3-oxoacyl-[acyl-carrier-protein] synthase 2"/>
    <property type="match status" value="1"/>
</dbReference>
<keyword evidence="13" id="KW-0012">Acyltransferase</keyword>
<evidence type="ECO:0000256" key="16">
    <source>
        <dbReference type="ARBA" id="ARBA00058711"/>
    </source>
</evidence>
<dbReference type="EMBL" id="LGRX02034605">
    <property type="protein sequence ID" value="KAK3237410.1"/>
    <property type="molecule type" value="Genomic_DNA"/>
</dbReference>
<keyword evidence="12" id="KW-0275">Fatty acid biosynthesis</keyword>
<keyword evidence="11" id="KW-0443">Lipid metabolism</keyword>
<evidence type="ECO:0000256" key="12">
    <source>
        <dbReference type="ARBA" id="ARBA00023160"/>
    </source>
</evidence>
<dbReference type="GO" id="GO:0006633">
    <property type="term" value="P:fatty acid biosynthetic process"/>
    <property type="evidence" value="ECO:0007669"/>
    <property type="project" value="UniProtKB-KW"/>
</dbReference>
<proteinExistence type="inferred from homology"/>
<dbReference type="EC" id="2.3.1.41" evidence="4"/>
<evidence type="ECO:0000256" key="6">
    <source>
        <dbReference type="ARBA" id="ARBA00022528"/>
    </source>
</evidence>
<evidence type="ECO:0000256" key="3">
    <source>
        <dbReference type="ARBA" id="ARBA00011738"/>
    </source>
</evidence>
<dbReference type="SUPFAM" id="SSF53901">
    <property type="entry name" value="Thiolase-like"/>
    <property type="match status" value="2"/>
</dbReference>
<dbReference type="NCBIfam" id="TIGR03150">
    <property type="entry name" value="fabF"/>
    <property type="match status" value="1"/>
</dbReference>
<dbReference type="Pfam" id="PF00109">
    <property type="entry name" value="ketoacyl-synt"/>
    <property type="match status" value="1"/>
</dbReference>
<dbReference type="InterPro" id="IPR020841">
    <property type="entry name" value="PKS_Beta-ketoAc_synthase_dom"/>
</dbReference>
<comment type="function">
    <text evidence="16">Catalyzes the condensation reaction of fatty acid synthesis by the addition to an acyl acceptor of two carbons from malonyl-ACP. Specific for elongation from C-10 to unsaturated C-16 and C-18 fatty acids.</text>
</comment>
<organism evidence="20 21">
    <name type="scientific">Cymbomonas tetramitiformis</name>
    <dbReference type="NCBI Taxonomy" id="36881"/>
    <lineage>
        <taxon>Eukaryota</taxon>
        <taxon>Viridiplantae</taxon>
        <taxon>Chlorophyta</taxon>
        <taxon>Pyramimonadophyceae</taxon>
        <taxon>Pyramimonadales</taxon>
        <taxon>Pyramimonadaceae</taxon>
        <taxon>Cymbomonas</taxon>
    </lineage>
</organism>
<evidence type="ECO:0000256" key="2">
    <source>
        <dbReference type="ARBA" id="ARBA00008467"/>
    </source>
</evidence>
<dbReference type="Proteomes" id="UP001190700">
    <property type="component" value="Unassembled WGS sequence"/>
</dbReference>
<evidence type="ECO:0000256" key="9">
    <source>
        <dbReference type="ARBA" id="ARBA00022832"/>
    </source>
</evidence>
<dbReference type="GO" id="GO:0005739">
    <property type="term" value="C:mitochondrion"/>
    <property type="evidence" value="ECO:0007669"/>
    <property type="project" value="TreeGrafter"/>
</dbReference>
<keyword evidence="21" id="KW-1185">Reference proteome</keyword>
<evidence type="ECO:0000313" key="21">
    <source>
        <dbReference type="Proteomes" id="UP001190700"/>
    </source>
</evidence>
<dbReference type="NCBIfam" id="NF005589">
    <property type="entry name" value="PRK07314.1"/>
    <property type="match status" value="1"/>
</dbReference>
<evidence type="ECO:0000256" key="4">
    <source>
        <dbReference type="ARBA" id="ARBA00013191"/>
    </source>
</evidence>
<evidence type="ECO:0000256" key="18">
    <source>
        <dbReference type="RuleBase" id="RU003694"/>
    </source>
</evidence>